<evidence type="ECO:0000256" key="2">
    <source>
        <dbReference type="ARBA" id="ARBA00004401"/>
    </source>
</evidence>
<feature type="active site" evidence="6">
    <location>
        <position position="114"/>
    </location>
</feature>
<dbReference type="Gene3D" id="2.10.109.10">
    <property type="entry name" value="Umud Fragment, subunit A"/>
    <property type="match status" value="1"/>
</dbReference>
<name>A0A4V2UQ32_9FIRM</name>
<dbReference type="GO" id="GO:0006465">
    <property type="term" value="P:signal peptide processing"/>
    <property type="evidence" value="ECO:0007669"/>
    <property type="project" value="InterPro"/>
</dbReference>
<evidence type="ECO:0000259" key="8">
    <source>
        <dbReference type="Pfam" id="PF10502"/>
    </source>
</evidence>
<dbReference type="PROSITE" id="PS00760">
    <property type="entry name" value="SPASE_I_2"/>
    <property type="match status" value="1"/>
</dbReference>
<evidence type="ECO:0000256" key="7">
    <source>
        <dbReference type="RuleBase" id="RU362042"/>
    </source>
</evidence>
<dbReference type="EMBL" id="BHEO01000008">
    <property type="protein sequence ID" value="GBU06414.1"/>
    <property type="molecule type" value="Genomic_DNA"/>
</dbReference>
<sequence length="209" mass="23702">MYVVPFILSSGKTDTEVRMKRYGIRRSRKREYIKKIRNGLVWSMQIAIVCIIAFVLVWYWGQRVSNIGDSMNPVLHNGDIVLVNRLIYDTSTPKRNDIIVFRPNGNENAHASIKRIVGLPGETIQLQDNAVYINGEKLKEDFQTTEIRDAGIAGEELVLGGDEYFVLGDNRAASEDSREADIGTVKRSEIEGKAWFVMLPTQHFGLIKD</sequence>
<dbReference type="Proteomes" id="UP000294613">
    <property type="component" value="Unassembled WGS sequence"/>
</dbReference>
<dbReference type="CDD" id="cd06530">
    <property type="entry name" value="S26_SPase_I"/>
    <property type="match status" value="1"/>
</dbReference>
<evidence type="ECO:0000313" key="11">
    <source>
        <dbReference type="Proteomes" id="UP000294613"/>
    </source>
</evidence>
<dbReference type="GO" id="GO:0005886">
    <property type="term" value="C:plasma membrane"/>
    <property type="evidence" value="ECO:0007669"/>
    <property type="project" value="UniProtKB-SubCell"/>
</dbReference>
<dbReference type="GO" id="GO:0004252">
    <property type="term" value="F:serine-type endopeptidase activity"/>
    <property type="evidence" value="ECO:0007669"/>
    <property type="project" value="InterPro"/>
</dbReference>
<dbReference type="PROSITE" id="PS00761">
    <property type="entry name" value="SPASE_I_3"/>
    <property type="match status" value="1"/>
</dbReference>
<feature type="domain" description="Peptidase S26" evidence="8">
    <location>
        <begin position="42"/>
        <end position="198"/>
    </location>
</feature>
<evidence type="ECO:0000256" key="4">
    <source>
        <dbReference type="ARBA" id="ARBA00013208"/>
    </source>
</evidence>
<dbReference type="InterPro" id="IPR036286">
    <property type="entry name" value="LexA/Signal_pep-like_sf"/>
</dbReference>
<dbReference type="Pfam" id="PF10502">
    <property type="entry name" value="Peptidase_S26"/>
    <property type="match status" value="1"/>
</dbReference>
<evidence type="ECO:0000313" key="9">
    <source>
        <dbReference type="EMBL" id="GBU06414.1"/>
    </source>
</evidence>
<evidence type="ECO:0000256" key="5">
    <source>
        <dbReference type="ARBA" id="ARBA00022801"/>
    </source>
</evidence>
<dbReference type="InterPro" id="IPR019758">
    <property type="entry name" value="Pept_S26A_signal_pept_1_CS"/>
</dbReference>
<dbReference type="InterPro" id="IPR019533">
    <property type="entry name" value="Peptidase_S26"/>
</dbReference>
<organism evidence="10 11">
    <name type="scientific">Faecalimonas umbilicata</name>
    <dbReference type="NCBI Taxonomy" id="1912855"/>
    <lineage>
        <taxon>Bacteria</taxon>
        <taxon>Bacillati</taxon>
        <taxon>Bacillota</taxon>
        <taxon>Clostridia</taxon>
        <taxon>Lachnospirales</taxon>
        <taxon>Lachnospiraceae</taxon>
        <taxon>Faecalimonas</taxon>
    </lineage>
</organism>
<reference evidence="10 11" key="2">
    <citation type="submission" date="2019-03" db="EMBL/GenBank/DDBJ databases">
        <title>Genomic Encyclopedia of Type Strains, Phase IV (KMG-IV): sequencing the most valuable type-strain genomes for metagenomic binning, comparative biology and taxonomic classification.</title>
        <authorList>
            <person name="Goeker M."/>
        </authorList>
    </citation>
    <scope>NUCLEOTIDE SEQUENCE [LARGE SCALE GENOMIC DNA]</scope>
    <source>
        <strain evidence="10 11">DSM 103426</strain>
    </source>
</reference>
<keyword evidence="7" id="KW-1133">Transmembrane helix</keyword>
<comment type="catalytic activity">
    <reaction evidence="1 7">
        <text>Cleavage of hydrophobic, N-terminal signal or leader sequences from secreted and periplasmic proteins.</text>
        <dbReference type="EC" id="3.4.21.89"/>
    </reaction>
</comment>
<dbReference type="EMBL" id="SLZV01000009">
    <property type="protein sequence ID" value="TCS68379.1"/>
    <property type="molecule type" value="Genomic_DNA"/>
</dbReference>
<evidence type="ECO:0000256" key="1">
    <source>
        <dbReference type="ARBA" id="ARBA00000677"/>
    </source>
</evidence>
<keyword evidence="12" id="KW-1185">Reference proteome</keyword>
<gene>
    <name evidence="10" type="ORF">EDD74_10984</name>
    <name evidence="9" type="ORF">FAEUMB_29550</name>
</gene>
<reference evidence="9 12" key="1">
    <citation type="journal article" date="2018" name="Int. J. Syst. Evol. Microbiol.">
        <title>Draft Genome Sequence of Faecalimonas umbilicata JCM 30896T, an Acetate-Producing Bacterium Isolated from Human Feces.</title>
        <authorList>
            <person name="Sakamoto M."/>
            <person name="Ikeyama N."/>
            <person name="Yuki M."/>
            <person name="Ohkuma M."/>
        </authorList>
    </citation>
    <scope>NUCLEOTIDE SEQUENCE [LARGE SCALE GENOMIC DNA]</scope>
    <source>
        <strain evidence="9 12">EGH7</strain>
    </source>
</reference>
<dbReference type="NCBIfam" id="TIGR02227">
    <property type="entry name" value="sigpep_I_bact"/>
    <property type="match status" value="1"/>
</dbReference>
<comment type="subcellular location">
    <subcellularLocation>
        <location evidence="2">Cell membrane</location>
        <topology evidence="2">Single-pass type II membrane protein</topology>
    </subcellularLocation>
    <subcellularLocation>
        <location evidence="7">Membrane</location>
        <topology evidence="7">Single-pass type II membrane protein</topology>
    </subcellularLocation>
</comment>
<dbReference type="RefSeq" id="WP_116442321.1">
    <property type="nucleotide sequence ID" value="NZ_BHEO01000008.1"/>
</dbReference>
<evidence type="ECO:0000256" key="6">
    <source>
        <dbReference type="PIRSR" id="PIRSR600223-1"/>
    </source>
</evidence>
<dbReference type="GO" id="GO:0009003">
    <property type="term" value="F:signal peptidase activity"/>
    <property type="evidence" value="ECO:0007669"/>
    <property type="project" value="UniProtKB-EC"/>
</dbReference>
<feature type="transmembrane region" description="Helical" evidence="7">
    <location>
        <begin position="39"/>
        <end position="61"/>
    </location>
</feature>
<dbReference type="InterPro" id="IPR019757">
    <property type="entry name" value="Pept_S26A_signal_pept_1_Lys-AS"/>
</dbReference>
<keyword evidence="7" id="KW-0645">Protease</keyword>
<evidence type="ECO:0000256" key="3">
    <source>
        <dbReference type="ARBA" id="ARBA00009370"/>
    </source>
</evidence>
<dbReference type="InterPro" id="IPR000223">
    <property type="entry name" value="Pept_S26A_signal_pept_1"/>
</dbReference>
<dbReference type="EC" id="3.4.21.89" evidence="4 7"/>
<accession>A0A4V2UQ32</accession>
<comment type="similarity">
    <text evidence="3 7">Belongs to the peptidase S26 family.</text>
</comment>
<protein>
    <recommendedName>
        <fullName evidence="4 7">Signal peptidase I</fullName>
        <ecNumber evidence="4 7">3.4.21.89</ecNumber>
    </recommendedName>
</protein>
<feature type="active site" evidence="6">
    <location>
        <position position="70"/>
    </location>
</feature>
<dbReference type="SUPFAM" id="SSF51306">
    <property type="entry name" value="LexA/Signal peptidase"/>
    <property type="match status" value="1"/>
</dbReference>
<dbReference type="PRINTS" id="PR00727">
    <property type="entry name" value="LEADERPTASE"/>
</dbReference>
<keyword evidence="7" id="KW-0812">Transmembrane</keyword>
<dbReference type="AlphaFoldDB" id="A0A4V2UQ32"/>
<keyword evidence="7" id="KW-0472">Membrane</keyword>
<dbReference type="PANTHER" id="PTHR43390">
    <property type="entry name" value="SIGNAL PEPTIDASE I"/>
    <property type="match status" value="1"/>
</dbReference>
<dbReference type="Proteomes" id="UP000702954">
    <property type="component" value="Unassembled WGS sequence"/>
</dbReference>
<evidence type="ECO:0000313" key="10">
    <source>
        <dbReference type="EMBL" id="TCS68379.1"/>
    </source>
</evidence>
<evidence type="ECO:0000313" key="12">
    <source>
        <dbReference type="Proteomes" id="UP000702954"/>
    </source>
</evidence>
<comment type="caution">
    <text evidence="10">The sequence shown here is derived from an EMBL/GenBank/DDBJ whole genome shotgun (WGS) entry which is preliminary data.</text>
</comment>
<proteinExistence type="inferred from homology"/>
<keyword evidence="5 7" id="KW-0378">Hydrolase</keyword>
<dbReference type="PANTHER" id="PTHR43390:SF1">
    <property type="entry name" value="CHLOROPLAST PROCESSING PEPTIDASE"/>
    <property type="match status" value="1"/>
</dbReference>